<dbReference type="SUPFAM" id="SSF53850">
    <property type="entry name" value="Periplasmic binding protein-like II"/>
    <property type="match status" value="1"/>
</dbReference>
<evidence type="ECO:0000256" key="1">
    <source>
        <dbReference type="SAM" id="MobiDB-lite"/>
    </source>
</evidence>
<evidence type="ECO:0008006" key="4">
    <source>
        <dbReference type="Google" id="ProtNLM"/>
    </source>
</evidence>
<dbReference type="Proteomes" id="UP000249130">
    <property type="component" value="Unassembled WGS sequence"/>
</dbReference>
<feature type="compositionally biased region" description="Pro residues" evidence="1">
    <location>
        <begin position="9"/>
        <end position="25"/>
    </location>
</feature>
<evidence type="ECO:0000313" key="3">
    <source>
        <dbReference type="Proteomes" id="UP000249130"/>
    </source>
</evidence>
<dbReference type="PANTHER" id="PTHR30024:SF42">
    <property type="entry name" value="ALIPHATIC SULFONATES-BINDING PROTEIN-RELATED"/>
    <property type="match status" value="1"/>
</dbReference>
<feature type="region of interest" description="Disordered" evidence="1">
    <location>
        <begin position="1"/>
        <end position="32"/>
    </location>
</feature>
<dbReference type="PANTHER" id="PTHR30024">
    <property type="entry name" value="ALIPHATIC SULFONATES-BINDING PROTEIN-RELATED"/>
    <property type="match status" value="1"/>
</dbReference>
<dbReference type="Pfam" id="PF13379">
    <property type="entry name" value="NMT1_2"/>
    <property type="match status" value="1"/>
</dbReference>
<gene>
    <name evidence="2" type="ORF">CH341_12480</name>
</gene>
<accession>A0A327KY72</accession>
<evidence type="ECO:0000313" key="2">
    <source>
        <dbReference type="EMBL" id="RAI43799.1"/>
    </source>
</evidence>
<comment type="caution">
    <text evidence="2">The sequence shown here is derived from an EMBL/GenBank/DDBJ whole genome shotgun (WGS) entry which is preliminary data.</text>
</comment>
<sequence>MDRRHPAGMTPPPLARPVPAPPAPPSRRTHRMTTRRQVLIAGMSAVAAPAVIPRLARAEVSSVKIGSVFSGTTMQAPLLPKYLAEAGIKAELIDFANITQRMQALAAGETQVGYASVNGAILLASKGLDLVTLCNGCEGGWYLIGKPAFKSLSDLKGKKIAVQPGSIAQLGLEWKLRDLGIQKEVELVFLNNNDMPAPMRSGEIDALHGVEPIPTLVRMNGWATDIWNPYETPLGKRNVVLIASRSFIAKNPETTRQIVKAHVRATQELQRDNSSAAAAMVKILNLSPAIAAEAMKNIFYTSDVGGDFGKSIVAVGDIMQLMGQITSKPDWSKFVDTSFV</sequence>
<proteinExistence type="predicted"/>
<reference evidence="2 3" key="1">
    <citation type="submission" date="2017-07" db="EMBL/GenBank/DDBJ databases">
        <title>Draft Genome Sequences of Select Purple Nonsulfur Bacteria.</title>
        <authorList>
            <person name="Lasarre B."/>
            <person name="Mckinlay J.B."/>
        </authorList>
    </citation>
    <scope>NUCLEOTIDE SEQUENCE [LARGE SCALE GENOMIC DNA]</scope>
    <source>
        <strain evidence="2 3">DSM 5909</strain>
    </source>
</reference>
<dbReference type="EMBL" id="NPEX01000070">
    <property type="protein sequence ID" value="RAI43799.1"/>
    <property type="molecule type" value="Genomic_DNA"/>
</dbReference>
<name>A0A327KY72_9BRAD</name>
<keyword evidence="3" id="KW-1185">Reference proteome</keyword>
<protein>
    <recommendedName>
        <fullName evidence="4">SsuA/THI5-like domain-containing protein</fullName>
    </recommendedName>
</protein>
<organism evidence="2 3">
    <name type="scientific">Rhodoplanes roseus</name>
    <dbReference type="NCBI Taxonomy" id="29409"/>
    <lineage>
        <taxon>Bacteria</taxon>
        <taxon>Pseudomonadati</taxon>
        <taxon>Pseudomonadota</taxon>
        <taxon>Alphaproteobacteria</taxon>
        <taxon>Hyphomicrobiales</taxon>
        <taxon>Nitrobacteraceae</taxon>
        <taxon>Rhodoplanes</taxon>
    </lineage>
</organism>
<dbReference type="Gene3D" id="3.40.190.10">
    <property type="entry name" value="Periplasmic binding protein-like II"/>
    <property type="match status" value="2"/>
</dbReference>
<dbReference type="OrthoDB" id="9815602at2"/>
<dbReference type="AlphaFoldDB" id="A0A327KY72"/>